<dbReference type="PRINTS" id="PR00419">
    <property type="entry name" value="ADXRDTASE"/>
</dbReference>
<dbReference type="Gene3D" id="1.10.1060.10">
    <property type="entry name" value="Alpha-helical ferredoxin"/>
    <property type="match status" value="1"/>
</dbReference>
<gene>
    <name evidence="6" type="primary">gltD</name>
    <name evidence="6" type="ORF">GKQ77_25045</name>
</gene>
<sequence>MADPKGFLTTARQEWPRRPVGERVKDWDEVYVPGALLPLIGPQADRCMDCGVPFCHQACPLGNLIPDWNDLVSRADWHAAAERLHATNNFPEFTGRLCPAPCEAGCVLAINQPAVTIKNVEAAIADRLWTDGLAPPRAPARHSGQTVAVVGSGPAGLAAAQQLTRAGHTVAVYERDDRAGGLLRYGIPAFKLEKRHLERRLGQLIAEGVRFRTSTEVGRDVGAAELRSRHDAVVLAVGATAWRELEVPGRELAGVEQAMEYLPLANRVCEGDLEASPLSAAGKHVVIVGGGDTGADCLGTAVREGAASVTQLDIYARPGEARDEQAEPWPTYPRLYRLSAAHEEAGELRTAPLADADARLFAASTLRFGGDAAGRVRTVRLTEVDAERHPLPGTERELPADLVLLALGFRGPERAPGGLLDQLGVDLDARGALARDARFATNVPGVFAAGDAGRGQSLVVWAIAEGRAVAAAVDHWLTGTTALPAPVTPYDRPLTA</sequence>
<comment type="pathway">
    <text evidence="4">Amino-acid biosynthesis.</text>
</comment>
<dbReference type="InterPro" id="IPR028261">
    <property type="entry name" value="DPD_II"/>
</dbReference>
<evidence type="ECO:0000256" key="1">
    <source>
        <dbReference type="ARBA" id="ARBA00022605"/>
    </source>
</evidence>
<comment type="caution">
    <text evidence="6">The sequence shown here is derived from an EMBL/GenBank/DDBJ whole genome shotgun (WGS) entry which is preliminary data.</text>
</comment>
<dbReference type="RefSeq" id="WP_219691212.1">
    <property type="nucleotide sequence ID" value="NZ_WMBF01000373.1"/>
</dbReference>
<dbReference type="PANTHER" id="PTHR43100">
    <property type="entry name" value="GLUTAMATE SYNTHASE [NADPH] SMALL CHAIN"/>
    <property type="match status" value="1"/>
</dbReference>
<dbReference type="SUPFAM" id="SSF46548">
    <property type="entry name" value="alpha-helical ferredoxin"/>
    <property type="match status" value="1"/>
</dbReference>
<keyword evidence="2 6" id="KW-0560">Oxidoreductase</keyword>
<dbReference type="PROSITE" id="PS51379">
    <property type="entry name" value="4FE4S_FER_2"/>
    <property type="match status" value="1"/>
</dbReference>
<protein>
    <submittedName>
        <fullName evidence="6">Glutamate synthase small subunit</fullName>
        <ecNumber evidence="6">1.4.1.-</ecNumber>
    </submittedName>
</protein>
<dbReference type="Pfam" id="PF14691">
    <property type="entry name" value="Fer4_20"/>
    <property type="match status" value="1"/>
</dbReference>
<evidence type="ECO:0000256" key="3">
    <source>
        <dbReference type="ARBA" id="ARBA00023164"/>
    </source>
</evidence>
<evidence type="ECO:0000313" key="6">
    <source>
        <dbReference type="EMBL" id="MBW5424793.1"/>
    </source>
</evidence>
<proteinExistence type="predicted"/>
<keyword evidence="1" id="KW-0028">Amino-acid biosynthesis</keyword>
<reference evidence="6 7" key="1">
    <citation type="submission" date="2019-11" db="EMBL/GenBank/DDBJ databases">
        <authorList>
            <person name="Ay H."/>
        </authorList>
    </citation>
    <scope>NUCLEOTIDE SEQUENCE [LARGE SCALE GENOMIC DNA]</scope>
    <source>
        <strain evidence="6 7">BG9H</strain>
    </source>
</reference>
<dbReference type="GO" id="GO:0016491">
    <property type="term" value="F:oxidoreductase activity"/>
    <property type="evidence" value="ECO:0007669"/>
    <property type="project" value="UniProtKB-KW"/>
</dbReference>
<evidence type="ECO:0000259" key="5">
    <source>
        <dbReference type="PROSITE" id="PS51379"/>
    </source>
</evidence>
<dbReference type="InterPro" id="IPR051394">
    <property type="entry name" value="Glutamate_Synthase"/>
</dbReference>
<organism evidence="6 7">
    <name type="scientific">Streptomyces anatolicus</name>
    <dbReference type="NCBI Taxonomy" id="2675858"/>
    <lineage>
        <taxon>Bacteria</taxon>
        <taxon>Bacillati</taxon>
        <taxon>Actinomycetota</taxon>
        <taxon>Actinomycetes</taxon>
        <taxon>Kitasatosporales</taxon>
        <taxon>Streptomycetaceae</taxon>
        <taxon>Streptomyces</taxon>
    </lineage>
</organism>
<dbReference type="Pfam" id="PF07992">
    <property type="entry name" value="Pyr_redox_2"/>
    <property type="match status" value="2"/>
</dbReference>
<dbReference type="Gene3D" id="3.50.50.60">
    <property type="entry name" value="FAD/NAD(P)-binding domain"/>
    <property type="match status" value="2"/>
</dbReference>
<keyword evidence="7" id="KW-1185">Reference proteome</keyword>
<dbReference type="EMBL" id="WMBF01000373">
    <property type="protein sequence ID" value="MBW5424793.1"/>
    <property type="molecule type" value="Genomic_DNA"/>
</dbReference>
<accession>A0ABS6YTM8</accession>
<dbReference type="InterPro" id="IPR009051">
    <property type="entry name" value="Helical_ferredxn"/>
</dbReference>
<dbReference type="InterPro" id="IPR023753">
    <property type="entry name" value="FAD/NAD-binding_dom"/>
</dbReference>
<dbReference type="InterPro" id="IPR006005">
    <property type="entry name" value="Glut_synth_ssu1"/>
</dbReference>
<evidence type="ECO:0000256" key="4">
    <source>
        <dbReference type="ARBA" id="ARBA00029440"/>
    </source>
</evidence>
<evidence type="ECO:0000313" key="7">
    <source>
        <dbReference type="Proteomes" id="UP001197114"/>
    </source>
</evidence>
<keyword evidence="3" id="KW-0314">Glutamate biosynthesis</keyword>
<dbReference type="InterPro" id="IPR017896">
    <property type="entry name" value="4Fe4S_Fe-S-bd"/>
</dbReference>
<dbReference type="Proteomes" id="UP001197114">
    <property type="component" value="Unassembled WGS sequence"/>
</dbReference>
<dbReference type="SUPFAM" id="SSF51971">
    <property type="entry name" value="Nucleotide-binding domain"/>
    <property type="match status" value="2"/>
</dbReference>
<dbReference type="InterPro" id="IPR036188">
    <property type="entry name" value="FAD/NAD-bd_sf"/>
</dbReference>
<evidence type="ECO:0000256" key="2">
    <source>
        <dbReference type="ARBA" id="ARBA00023002"/>
    </source>
</evidence>
<dbReference type="PANTHER" id="PTHR43100:SF1">
    <property type="entry name" value="GLUTAMATE SYNTHASE [NADPH] SMALL CHAIN"/>
    <property type="match status" value="1"/>
</dbReference>
<feature type="domain" description="4Fe-4S ferredoxin-type" evidence="5">
    <location>
        <begin position="36"/>
        <end position="69"/>
    </location>
</feature>
<dbReference type="NCBIfam" id="TIGR01317">
    <property type="entry name" value="GOGAT_sm_gam"/>
    <property type="match status" value="1"/>
</dbReference>
<dbReference type="EC" id="1.4.1.-" evidence="6"/>
<name>A0ABS6YTM8_9ACTN</name>